<dbReference type="InterPro" id="IPR050266">
    <property type="entry name" value="AB_hydrolase_sf"/>
</dbReference>
<evidence type="ECO:0000259" key="1">
    <source>
        <dbReference type="Pfam" id="PF00561"/>
    </source>
</evidence>
<comment type="caution">
    <text evidence="2">The sequence shown here is derived from an EMBL/GenBank/DDBJ whole genome shotgun (WGS) entry which is preliminary data.</text>
</comment>
<protein>
    <submittedName>
        <fullName evidence="2">Alpha/beta hydrolase</fullName>
    </submittedName>
</protein>
<dbReference type="GO" id="GO:0016787">
    <property type="term" value="F:hydrolase activity"/>
    <property type="evidence" value="ECO:0007669"/>
    <property type="project" value="UniProtKB-KW"/>
</dbReference>
<gene>
    <name evidence="2" type="ORF">FKG94_17540</name>
</gene>
<dbReference type="GO" id="GO:0016020">
    <property type="term" value="C:membrane"/>
    <property type="evidence" value="ECO:0007669"/>
    <property type="project" value="TreeGrafter"/>
</dbReference>
<keyword evidence="2" id="KW-0378">Hydrolase</keyword>
<dbReference type="RefSeq" id="WP_142905631.1">
    <property type="nucleotide sequence ID" value="NZ_ML660097.1"/>
</dbReference>
<dbReference type="SUPFAM" id="SSF53474">
    <property type="entry name" value="alpha/beta-Hydrolases"/>
    <property type="match status" value="1"/>
</dbReference>
<dbReference type="InterPro" id="IPR029058">
    <property type="entry name" value="AB_hydrolase_fold"/>
</dbReference>
<organism evidence="2 3">
    <name type="scientific">Exilibacterium tricleocarpae</name>
    <dbReference type="NCBI Taxonomy" id="2591008"/>
    <lineage>
        <taxon>Bacteria</taxon>
        <taxon>Pseudomonadati</taxon>
        <taxon>Pseudomonadota</taxon>
        <taxon>Gammaproteobacteria</taxon>
        <taxon>Cellvibrionales</taxon>
        <taxon>Cellvibrionaceae</taxon>
        <taxon>Exilibacterium</taxon>
    </lineage>
</organism>
<dbReference type="AlphaFoldDB" id="A0A545T8E8"/>
<accession>A0A545T8E8</accession>
<feature type="domain" description="AB hydrolase-1" evidence="1">
    <location>
        <begin position="34"/>
        <end position="137"/>
    </location>
</feature>
<dbReference type="InterPro" id="IPR000073">
    <property type="entry name" value="AB_hydrolase_1"/>
</dbReference>
<evidence type="ECO:0000313" key="2">
    <source>
        <dbReference type="EMBL" id="TQV73502.1"/>
    </source>
</evidence>
<sequence length="307" mass="34030">MLIDDVPAPGQRYDVGGFRLHIDCKGKPNHLPTVIIEGGAGVSTPINYWLQQHLQDRVQVCRYDRAGLGWSDDSVTVRDADTIAGELHTLLAKAEIKPPYILAGHSLGGPLVRVYADHYPSEVAGLIFIDSSHPEQDERLYGSPPSNNTWIYTIARVLGELGLLLYLYDTEEQLEEGLPQHELVALRWMARNGRIGREGGKEGYSLPSVLDRAAQTTDFGSTPIRVFTAGPEVQGDVNGISGEKFTEIWRALQAELSTLSTDGKHFIVEGATHMSIVTTRRYAKVVTEEIHRVLDVMEHRRSLPGKK</sequence>
<dbReference type="Pfam" id="PF00561">
    <property type="entry name" value="Abhydrolase_1"/>
    <property type="match status" value="1"/>
</dbReference>
<dbReference type="PANTHER" id="PTHR43798">
    <property type="entry name" value="MONOACYLGLYCEROL LIPASE"/>
    <property type="match status" value="1"/>
</dbReference>
<proteinExistence type="predicted"/>
<evidence type="ECO:0000313" key="3">
    <source>
        <dbReference type="Proteomes" id="UP000319732"/>
    </source>
</evidence>
<dbReference type="Proteomes" id="UP000319732">
    <property type="component" value="Unassembled WGS sequence"/>
</dbReference>
<name>A0A545T8E8_9GAMM</name>
<dbReference type="PANTHER" id="PTHR43798:SF33">
    <property type="entry name" value="HYDROLASE, PUTATIVE (AFU_ORTHOLOGUE AFUA_2G14860)-RELATED"/>
    <property type="match status" value="1"/>
</dbReference>
<dbReference type="EMBL" id="VHSG01000018">
    <property type="protein sequence ID" value="TQV73502.1"/>
    <property type="molecule type" value="Genomic_DNA"/>
</dbReference>
<keyword evidence="3" id="KW-1185">Reference proteome</keyword>
<dbReference type="OrthoDB" id="7185741at2"/>
<dbReference type="Gene3D" id="3.40.50.1820">
    <property type="entry name" value="alpha/beta hydrolase"/>
    <property type="match status" value="1"/>
</dbReference>
<reference evidence="2 3" key="1">
    <citation type="submission" date="2019-06" db="EMBL/GenBank/DDBJ databases">
        <title>Whole genome sequence for Cellvibrionaceae sp. R142.</title>
        <authorList>
            <person name="Wang G."/>
        </authorList>
    </citation>
    <scope>NUCLEOTIDE SEQUENCE [LARGE SCALE GENOMIC DNA]</scope>
    <source>
        <strain evidence="2 3">R142</strain>
    </source>
</reference>